<comment type="cofactor">
    <cofactor evidence="12 13">
        <name>Mg(2+)</name>
        <dbReference type="ChEBI" id="CHEBI:18420"/>
    </cofactor>
</comment>
<dbReference type="NCBIfam" id="TIGR02380">
    <property type="entry name" value="ECA_wecA"/>
    <property type="match status" value="1"/>
</dbReference>
<dbReference type="Pfam" id="PF00953">
    <property type="entry name" value="Glycos_transf_4"/>
    <property type="match status" value="1"/>
</dbReference>
<evidence type="ECO:0000313" key="15">
    <source>
        <dbReference type="Proteomes" id="UP000002015"/>
    </source>
</evidence>
<proteinExistence type="inferred from homology"/>
<dbReference type="eggNOG" id="COG0472">
    <property type="taxonomic scope" value="Bacteria"/>
</dbReference>
<evidence type="ECO:0000256" key="5">
    <source>
        <dbReference type="ARBA" id="ARBA00022679"/>
    </source>
</evidence>
<dbReference type="PANTHER" id="PTHR22926">
    <property type="entry name" value="PHOSPHO-N-ACETYLMURAMOYL-PENTAPEPTIDE-TRANSFERASE"/>
    <property type="match status" value="1"/>
</dbReference>
<comment type="function">
    <text evidence="12">Catalyzes the transfer of the GlcNAc-1-phosphate moiety from UDP-GlcNAc onto the carrier lipid undecaprenyl phosphate (C55-P), yielding GlcNAc-pyrophosphoryl-undecaprenyl (GlcNAc-PP-C55).</text>
</comment>
<comment type="similarity">
    <text evidence="12">Belongs to the glycosyltransferase 4 family. WecA subfamily.</text>
</comment>
<keyword evidence="11 12" id="KW-0464">Manganese</keyword>
<dbReference type="CDD" id="cd06853">
    <property type="entry name" value="GT_WecA_like"/>
    <property type="match status" value="1"/>
</dbReference>
<dbReference type="AlphaFoldDB" id="A8FXR2"/>
<evidence type="ECO:0000256" key="12">
    <source>
        <dbReference type="HAMAP-Rule" id="MF_02030"/>
    </source>
</evidence>
<keyword evidence="13" id="KW-0479">Metal-binding</keyword>
<evidence type="ECO:0000256" key="9">
    <source>
        <dbReference type="ARBA" id="ARBA00022989"/>
    </source>
</evidence>
<evidence type="ECO:0000256" key="13">
    <source>
        <dbReference type="PIRSR" id="PIRSR600715-1"/>
    </source>
</evidence>
<dbReference type="RefSeq" id="WP_012143365.1">
    <property type="nucleotide sequence ID" value="NC_009831.1"/>
</dbReference>
<dbReference type="EC" id="2.7.8.33" evidence="12"/>
<dbReference type="UniPathway" id="UPA00281"/>
<feature type="transmembrane region" description="Helical" evidence="12">
    <location>
        <begin position="292"/>
        <end position="312"/>
    </location>
</feature>
<reference evidence="14 15" key="1">
    <citation type="submission" date="2007-08" db="EMBL/GenBank/DDBJ databases">
        <title>Complete sequence of Shewanella sediminis HAW-EB3.</title>
        <authorList>
            <consortium name="US DOE Joint Genome Institute"/>
            <person name="Copeland A."/>
            <person name="Lucas S."/>
            <person name="Lapidus A."/>
            <person name="Barry K."/>
            <person name="Glavina del Rio T."/>
            <person name="Dalin E."/>
            <person name="Tice H."/>
            <person name="Pitluck S."/>
            <person name="Chertkov O."/>
            <person name="Brettin T."/>
            <person name="Bruce D."/>
            <person name="Detter J.C."/>
            <person name="Han C."/>
            <person name="Schmutz J."/>
            <person name="Larimer F."/>
            <person name="Land M."/>
            <person name="Hauser L."/>
            <person name="Kyrpides N."/>
            <person name="Kim E."/>
            <person name="Zhao J.-S."/>
            <person name="Richardson P."/>
        </authorList>
    </citation>
    <scope>NUCLEOTIDE SEQUENCE [LARGE SCALE GENOMIC DNA]</scope>
    <source>
        <strain evidence="14 15">HAW-EB3</strain>
    </source>
</reference>
<dbReference type="Proteomes" id="UP000002015">
    <property type="component" value="Chromosome"/>
</dbReference>
<protein>
    <recommendedName>
        <fullName evidence="12">Undecaprenyl-phosphate alpha-N-acetylglucosaminyl 1-phosphate transferase</fullName>
        <ecNumber evidence="12">2.7.8.33</ecNumber>
    </recommendedName>
    <alternativeName>
        <fullName evidence="12">UDP-GlcNAc:undecaprenyl-phosphate GlcNAc-1-phosphate transferase</fullName>
    </alternativeName>
    <alternativeName>
        <fullName evidence="12">Undecaprenyl-phosphate GlcNAc-1-phosphate transferase</fullName>
    </alternativeName>
</protein>
<name>A8FXR2_SHESH</name>
<comment type="pathway">
    <text evidence="12">Bacterial outer membrane biogenesis; LPS O-antigen biosynthesis.</text>
</comment>
<feature type="binding site" evidence="13">
    <location>
        <position position="150"/>
    </location>
    <ligand>
        <name>Mg(2+)</name>
        <dbReference type="ChEBI" id="CHEBI:18420"/>
    </ligand>
</feature>
<dbReference type="GO" id="GO:0071555">
    <property type="term" value="P:cell wall organization"/>
    <property type="evidence" value="ECO:0007669"/>
    <property type="project" value="TreeGrafter"/>
</dbReference>
<dbReference type="InterPro" id="IPR000715">
    <property type="entry name" value="Glycosyl_transferase_4"/>
</dbReference>
<dbReference type="HAMAP" id="MF_02030">
    <property type="entry name" value="WecA_Gammaproteo"/>
    <property type="match status" value="1"/>
</dbReference>
<feature type="transmembrane region" description="Helical" evidence="12">
    <location>
        <begin position="210"/>
        <end position="232"/>
    </location>
</feature>
<accession>A8FXR2</accession>
<dbReference type="EMBL" id="CP000821">
    <property type="protein sequence ID" value="ABV37635.1"/>
    <property type="molecule type" value="Genomic_DNA"/>
</dbReference>
<dbReference type="GO" id="GO:0030145">
    <property type="term" value="F:manganese ion binding"/>
    <property type="evidence" value="ECO:0007669"/>
    <property type="project" value="InterPro"/>
</dbReference>
<keyword evidence="2 12" id="KW-1003">Cell membrane</keyword>
<comment type="cofactor">
    <cofactor evidence="12">
        <name>Mn(2+)</name>
        <dbReference type="ChEBI" id="CHEBI:29035"/>
    </cofactor>
</comment>
<keyword evidence="15" id="KW-1185">Reference proteome</keyword>
<dbReference type="GO" id="GO:0036380">
    <property type="term" value="F:UDP-N-acetylglucosamine-undecaprenyl-phosphate N-acetylglucosaminephosphotransferase activity"/>
    <property type="evidence" value="ECO:0007669"/>
    <property type="project" value="UniProtKB-UniRule"/>
</dbReference>
<evidence type="ECO:0000256" key="10">
    <source>
        <dbReference type="ARBA" id="ARBA00023136"/>
    </source>
</evidence>
<dbReference type="KEGG" id="sse:Ssed_3031"/>
<dbReference type="GO" id="GO:0005886">
    <property type="term" value="C:plasma membrane"/>
    <property type="evidence" value="ECO:0007669"/>
    <property type="project" value="UniProtKB-SubCell"/>
</dbReference>
<feature type="transmembrane region" description="Helical" evidence="12">
    <location>
        <begin position="238"/>
        <end position="260"/>
    </location>
</feature>
<keyword evidence="9 12" id="KW-1133">Transmembrane helix</keyword>
<evidence type="ECO:0000256" key="4">
    <source>
        <dbReference type="ARBA" id="ARBA00022676"/>
    </source>
</evidence>
<feature type="transmembrane region" description="Helical" evidence="12">
    <location>
        <begin position="98"/>
        <end position="116"/>
    </location>
</feature>
<keyword evidence="5 12" id="KW-0808">Transferase</keyword>
<dbReference type="GO" id="GO:0016757">
    <property type="term" value="F:glycosyltransferase activity"/>
    <property type="evidence" value="ECO:0007669"/>
    <property type="project" value="UniProtKB-KW"/>
</dbReference>
<keyword evidence="6 12" id="KW-0812">Transmembrane</keyword>
<dbReference type="InterPro" id="IPR012750">
    <property type="entry name" value="ECA_WecA-rel"/>
</dbReference>
<keyword evidence="7 12" id="KW-0460">Magnesium</keyword>
<feature type="transmembrane region" description="Helical" evidence="12">
    <location>
        <begin position="46"/>
        <end position="64"/>
    </location>
</feature>
<sequence length="350" mass="38802">MDFLIPLSCAFFVSFMAIRWVIPVAERFGLVDVPAGRKQHDGKVPLIGGFAIYLSVLTTSMMFIPNSQALNIYLVSASLILFIGVLDDKYDIPVRYRLAAQVIIASMMIFGAGLYLKDLGNLLGFGLISLSFVGVFVTVIAVIGAINAFNMVDGIDGLAGMLSLITFAGLAFLLSRVGSDWYLLPLLFIASLVAYLMFNLGWPTKILRKVFMGDAGSMLIGLTVVWLLVIGVDDGVDAFRPVTALYLIAIPLMDMAAIMFRRINKGESPFKPDRDHLHHIFMRAGFTPRQSLVIISLCASLFTFVGVLSELYHVPEVIMFIGFIMIFGLYSYAIQHAWQILSWFRSQFYS</sequence>
<dbReference type="GO" id="GO:0044038">
    <property type="term" value="P:cell wall macromolecule biosynthetic process"/>
    <property type="evidence" value="ECO:0007669"/>
    <property type="project" value="TreeGrafter"/>
</dbReference>
<dbReference type="PANTHER" id="PTHR22926:SF3">
    <property type="entry name" value="UNDECAPRENYL-PHOSPHATE ALPHA-N-ACETYLGLUCOSAMINYL 1-PHOSPHATE TRANSFERASE"/>
    <property type="match status" value="1"/>
</dbReference>
<organism evidence="14 15">
    <name type="scientific">Shewanella sediminis (strain HAW-EB3)</name>
    <dbReference type="NCBI Taxonomy" id="425104"/>
    <lineage>
        <taxon>Bacteria</taxon>
        <taxon>Pseudomonadati</taxon>
        <taxon>Pseudomonadota</taxon>
        <taxon>Gammaproteobacteria</taxon>
        <taxon>Alteromonadales</taxon>
        <taxon>Shewanellaceae</taxon>
        <taxon>Shewanella</taxon>
    </lineage>
</organism>
<evidence type="ECO:0000256" key="7">
    <source>
        <dbReference type="ARBA" id="ARBA00022842"/>
    </source>
</evidence>
<dbReference type="GO" id="GO:0000287">
    <property type="term" value="F:magnesium ion binding"/>
    <property type="evidence" value="ECO:0007669"/>
    <property type="project" value="InterPro"/>
</dbReference>
<evidence type="ECO:0000256" key="3">
    <source>
        <dbReference type="ARBA" id="ARBA00022519"/>
    </source>
</evidence>
<evidence type="ECO:0000313" key="14">
    <source>
        <dbReference type="EMBL" id="ABV37635.1"/>
    </source>
</evidence>
<feature type="binding site" evidence="13">
    <location>
        <position position="214"/>
    </location>
    <ligand>
        <name>Mg(2+)</name>
        <dbReference type="ChEBI" id="CHEBI:18420"/>
    </ligand>
</feature>
<keyword evidence="3 12" id="KW-0997">Cell inner membrane</keyword>
<keyword evidence="8 12" id="KW-0448">Lipopolysaccharide biosynthesis</keyword>
<feature type="transmembrane region" description="Helical" evidence="12">
    <location>
        <begin position="318"/>
        <end position="338"/>
    </location>
</feature>
<dbReference type="HOGENOM" id="CLU_023982_1_0_6"/>
<dbReference type="GO" id="GO:0009276">
    <property type="term" value="C:Gram-negative-bacterium-type cell wall"/>
    <property type="evidence" value="ECO:0007669"/>
    <property type="project" value="InterPro"/>
</dbReference>
<dbReference type="GO" id="GO:0009243">
    <property type="term" value="P:O antigen biosynthetic process"/>
    <property type="evidence" value="ECO:0007669"/>
    <property type="project" value="UniProtKB-UniRule"/>
</dbReference>
<evidence type="ECO:0000256" key="2">
    <source>
        <dbReference type="ARBA" id="ARBA00022475"/>
    </source>
</evidence>
<comment type="catalytic activity">
    <reaction evidence="12">
        <text>di-trans,octa-cis-undecaprenyl phosphate + UDP-N-acetyl-alpha-D-glucosamine = N-acetyl-alpha-D-glucosaminyl-di-trans,octa-cis-undecaprenyl diphosphate + UMP</text>
        <dbReference type="Rhea" id="RHEA:28090"/>
        <dbReference type="ChEBI" id="CHEBI:57705"/>
        <dbReference type="ChEBI" id="CHEBI:57865"/>
        <dbReference type="ChEBI" id="CHEBI:60392"/>
        <dbReference type="ChEBI" id="CHEBI:62959"/>
        <dbReference type="EC" id="2.7.8.33"/>
    </reaction>
</comment>
<feature type="transmembrane region" description="Helical" evidence="12">
    <location>
        <begin position="6"/>
        <end position="25"/>
    </location>
</feature>
<feature type="transmembrane region" description="Helical" evidence="12">
    <location>
        <begin position="158"/>
        <end position="175"/>
    </location>
</feature>
<keyword evidence="4 12" id="KW-0328">Glycosyltransferase</keyword>
<keyword evidence="10 12" id="KW-0472">Membrane</keyword>
<feature type="transmembrane region" description="Helical" evidence="12">
    <location>
        <begin position="181"/>
        <end position="198"/>
    </location>
</feature>
<evidence type="ECO:0000256" key="1">
    <source>
        <dbReference type="ARBA" id="ARBA00004651"/>
    </source>
</evidence>
<gene>
    <name evidence="12" type="primary">wecA</name>
    <name evidence="14" type="ordered locus">Ssed_3031</name>
</gene>
<dbReference type="OrthoDB" id="9783652at2"/>
<evidence type="ECO:0000256" key="6">
    <source>
        <dbReference type="ARBA" id="ARBA00022692"/>
    </source>
</evidence>
<feature type="transmembrane region" description="Helical" evidence="12">
    <location>
        <begin position="122"/>
        <end position="146"/>
    </location>
</feature>
<feature type="transmembrane region" description="Helical" evidence="12">
    <location>
        <begin position="70"/>
        <end position="86"/>
    </location>
</feature>
<evidence type="ECO:0000256" key="8">
    <source>
        <dbReference type="ARBA" id="ARBA00022985"/>
    </source>
</evidence>
<comment type="subcellular location">
    <subcellularLocation>
        <location evidence="12">Cell inner membrane</location>
        <topology evidence="12">Multi-pass membrane protein</topology>
    </subcellularLocation>
    <subcellularLocation>
        <location evidence="1">Cell membrane</location>
        <topology evidence="1">Multi-pass membrane protein</topology>
    </subcellularLocation>
</comment>
<dbReference type="STRING" id="425104.Ssed_3031"/>
<evidence type="ECO:0000256" key="11">
    <source>
        <dbReference type="ARBA" id="ARBA00023211"/>
    </source>
</evidence>